<comment type="caution">
    <text evidence="4">The sequence shown here is derived from an EMBL/GenBank/DDBJ whole genome shotgun (WGS) entry which is preliminary data.</text>
</comment>
<proteinExistence type="inferred from homology"/>
<dbReference type="PROSITE" id="PS50801">
    <property type="entry name" value="STAS"/>
    <property type="match status" value="1"/>
</dbReference>
<dbReference type="EMBL" id="QVRA01000032">
    <property type="protein sequence ID" value="RJG52156.1"/>
    <property type="molecule type" value="Genomic_DNA"/>
</dbReference>
<evidence type="ECO:0000313" key="4">
    <source>
        <dbReference type="EMBL" id="RJG52156.1"/>
    </source>
</evidence>
<evidence type="ECO:0000313" key="5">
    <source>
        <dbReference type="Proteomes" id="UP000283469"/>
    </source>
</evidence>
<name>A0A418YLZ4_9SPHN</name>
<evidence type="ECO:0000256" key="1">
    <source>
        <dbReference type="ARBA" id="ARBA00009013"/>
    </source>
</evidence>
<dbReference type="Pfam" id="PF01740">
    <property type="entry name" value="STAS"/>
    <property type="match status" value="1"/>
</dbReference>
<dbReference type="AlphaFoldDB" id="A0A418YLZ4"/>
<evidence type="ECO:0000259" key="3">
    <source>
        <dbReference type="PROSITE" id="PS50801"/>
    </source>
</evidence>
<dbReference type="PANTHER" id="PTHR33495">
    <property type="entry name" value="ANTI-SIGMA FACTOR ANTAGONIST TM_1081-RELATED-RELATED"/>
    <property type="match status" value="1"/>
</dbReference>
<keyword evidence="5" id="KW-1185">Reference proteome</keyword>
<dbReference type="SUPFAM" id="SSF52091">
    <property type="entry name" value="SpoIIaa-like"/>
    <property type="match status" value="1"/>
</dbReference>
<dbReference type="Gene3D" id="3.30.750.24">
    <property type="entry name" value="STAS domain"/>
    <property type="match status" value="1"/>
</dbReference>
<dbReference type="InterPro" id="IPR036513">
    <property type="entry name" value="STAS_dom_sf"/>
</dbReference>
<feature type="domain" description="STAS" evidence="3">
    <location>
        <begin position="1"/>
        <end position="102"/>
    </location>
</feature>
<organism evidence="4 5">
    <name type="scientific">Sphingobium terrigena</name>
    <dbReference type="NCBI Taxonomy" id="2304063"/>
    <lineage>
        <taxon>Bacteria</taxon>
        <taxon>Pseudomonadati</taxon>
        <taxon>Pseudomonadota</taxon>
        <taxon>Alphaproteobacteria</taxon>
        <taxon>Sphingomonadales</taxon>
        <taxon>Sphingomonadaceae</taxon>
        <taxon>Sphingobium</taxon>
    </lineage>
</organism>
<reference evidence="4 5" key="1">
    <citation type="submission" date="2018-08" db="EMBL/GenBank/DDBJ databases">
        <title>Sphingobium sp. EO9.</title>
        <authorList>
            <person name="Park Y."/>
            <person name="Kim K.H."/>
            <person name="Jeon C.O."/>
        </authorList>
    </citation>
    <scope>NUCLEOTIDE SEQUENCE [LARGE SCALE GENOMIC DNA]</scope>
    <source>
        <strain evidence="4 5">EO9</strain>
    </source>
</reference>
<comment type="similarity">
    <text evidence="1 2">Belongs to the anti-sigma-factor antagonist family.</text>
</comment>
<dbReference type="Proteomes" id="UP000283469">
    <property type="component" value="Unassembled WGS sequence"/>
</dbReference>
<accession>A0A418YLZ4</accession>
<dbReference type="NCBIfam" id="TIGR00377">
    <property type="entry name" value="ant_ant_sig"/>
    <property type="match status" value="1"/>
</dbReference>
<dbReference type="InterPro" id="IPR003658">
    <property type="entry name" value="Anti-sigma_ant"/>
</dbReference>
<evidence type="ECO:0000256" key="2">
    <source>
        <dbReference type="RuleBase" id="RU003749"/>
    </source>
</evidence>
<dbReference type="InterPro" id="IPR002645">
    <property type="entry name" value="STAS_dom"/>
</dbReference>
<dbReference type="GO" id="GO:0043856">
    <property type="term" value="F:anti-sigma factor antagonist activity"/>
    <property type="evidence" value="ECO:0007669"/>
    <property type="project" value="InterPro"/>
</dbReference>
<dbReference type="CDD" id="cd07043">
    <property type="entry name" value="STAS_anti-anti-sigma_factors"/>
    <property type="match status" value="1"/>
</dbReference>
<protein>
    <recommendedName>
        <fullName evidence="2">Anti-sigma factor antagonist</fullName>
    </recommendedName>
</protein>
<gene>
    <name evidence="4" type="ORF">D0Z70_21370</name>
</gene>
<sequence>MAVIKVKAGRLDATAGPAFKADLQSHLNGRANRALLDLHDVTFMDSTGLGVLVSLLKMLGKDGALAVAGAQPSVRRLFELTRLDTVFRLTDSVDAAREALSE</sequence>
<dbReference type="PANTHER" id="PTHR33495:SF2">
    <property type="entry name" value="ANTI-SIGMA FACTOR ANTAGONIST TM_1081-RELATED"/>
    <property type="match status" value="1"/>
</dbReference>